<dbReference type="InterPro" id="IPR009003">
    <property type="entry name" value="Peptidase_S1_PA"/>
</dbReference>
<keyword evidence="3" id="KW-1185">Reference proteome</keyword>
<organism evidence="2 3">
    <name type="scientific">Speluncibacter jeojiensis</name>
    <dbReference type="NCBI Taxonomy" id="2710754"/>
    <lineage>
        <taxon>Bacteria</taxon>
        <taxon>Bacillati</taxon>
        <taxon>Actinomycetota</taxon>
        <taxon>Actinomycetes</taxon>
        <taxon>Mycobacteriales</taxon>
        <taxon>Speluncibacteraceae</taxon>
        <taxon>Speluncibacter</taxon>
    </lineage>
</organism>
<dbReference type="PROSITE" id="PS00134">
    <property type="entry name" value="TRYPSIN_HIS"/>
    <property type="match status" value="1"/>
</dbReference>
<keyword evidence="1" id="KW-0732">Signal</keyword>
<protein>
    <submittedName>
        <fullName evidence="2">S1 family peptidase</fullName>
    </submittedName>
</protein>
<dbReference type="Gene3D" id="3.30.300.50">
    <property type="match status" value="1"/>
</dbReference>
<dbReference type="EMBL" id="JANRHA010000009">
    <property type="protein sequence ID" value="MDG3015700.1"/>
    <property type="molecule type" value="Genomic_DNA"/>
</dbReference>
<dbReference type="PROSITE" id="PS00135">
    <property type="entry name" value="TRYPSIN_SER"/>
    <property type="match status" value="1"/>
</dbReference>
<name>A0A9X4M2B0_9ACTN</name>
<dbReference type="InterPro" id="IPR033116">
    <property type="entry name" value="TRYPSIN_SER"/>
</dbReference>
<dbReference type="Gene3D" id="2.40.10.10">
    <property type="entry name" value="Trypsin-like serine proteases"/>
    <property type="match status" value="2"/>
</dbReference>
<reference evidence="2" key="1">
    <citation type="submission" date="2022-08" db="EMBL/GenBank/DDBJ databases">
        <title>Genome analysis of Corynebacteriales strain.</title>
        <authorList>
            <person name="Lee S.D."/>
        </authorList>
    </citation>
    <scope>NUCLEOTIDE SEQUENCE</scope>
    <source>
        <strain evidence="2">D3-21</strain>
    </source>
</reference>
<dbReference type="AlphaFoldDB" id="A0A9X4M2B0"/>
<gene>
    <name evidence="2" type="ORF">NVS88_14150</name>
</gene>
<proteinExistence type="predicted"/>
<dbReference type="InterPro" id="IPR006311">
    <property type="entry name" value="TAT_signal"/>
</dbReference>
<dbReference type="CDD" id="cd21112">
    <property type="entry name" value="alphaLP-like"/>
    <property type="match status" value="1"/>
</dbReference>
<feature type="chain" id="PRO_5040777824" evidence="1">
    <location>
        <begin position="30"/>
        <end position="446"/>
    </location>
</feature>
<comment type="caution">
    <text evidence="2">The sequence shown here is derived from an EMBL/GenBank/DDBJ whole genome shotgun (WGS) entry which is preliminary data.</text>
</comment>
<dbReference type="Proteomes" id="UP001152755">
    <property type="component" value="Unassembled WGS sequence"/>
</dbReference>
<dbReference type="InterPro" id="IPR018114">
    <property type="entry name" value="TRYPSIN_HIS"/>
</dbReference>
<accession>A0A9X4M2B0</accession>
<dbReference type="GO" id="GO:0006508">
    <property type="term" value="P:proteolysis"/>
    <property type="evidence" value="ECO:0007669"/>
    <property type="project" value="InterPro"/>
</dbReference>
<evidence type="ECO:0000313" key="2">
    <source>
        <dbReference type="EMBL" id="MDG3015700.1"/>
    </source>
</evidence>
<dbReference type="SUPFAM" id="SSF50494">
    <property type="entry name" value="Trypsin-like serine proteases"/>
    <property type="match status" value="1"/>
</dbReference>
<sequence length="446" mass="44941">MRISPARRAAIIGAAVITALVPLSGTAQAAPAPAQPSLPAALSTAVERDLHMTVPQYLDRAALAQKLGRYADQLHKSDPHAYAGAWLDTNGTPIVAVTTDAAARKVAAAGFRPKRAQFSADTLNESLGQLNQWVAALPDSISRQIKSAAVDMLNNQIVLTVINSDLGRAISLPDLAAKLKVDLAPGGPGRIESAPIGGDTYVTTAKPLNRSISANQITVCSFGFSATDAAGNPLAISAGHCDPNPSAAGTSGAARVYLPNVKDIYASTQVGSFARSGLGNKADGLDYSVIKLDSSAATKGLDQPVVRGARGTTITITGTAAPVVGAPVCKSGQTSGYTCGVVLAANVSTKLYASDGSSRTVHGFADSACTLSGDSGGAIVSGTLAMGITSGSNSDSAPDCRTANLSLAADGGTVGFGMSVQSIVNEVDAKASQGSVGDGLRIRTAP</sequence>
<dbReference type="GO" id="GO:0004252">
    <property type="term" value="F:serine-type endopeptidase activity"/>
    <property type="evidence" value="ECO:0007669"/>
    <property type="project" value="InterPro"/>
</dbReference>
<dbReference type="PROSITE" id="PS51318">
    <property type="entry name" value="TAT"/>
    <property type="match status" value="1"/>
</dbReference>
<dbReference type="RefSeq" id="WP_332520188.1">
    <property type="nucleotide sequence ID" value="NZ_JANRHA010000009.1"/>
</dbReference>
<dbReference type="InterPro" id="IPR043504">
    <property type="entry name" value="Peptidase_S1_PA_chymotrypsin"/>
</dbReference>
<feature type="signal peptide" evidence="1">
    <location>
        <begin position="1"/>
        <end position="29"/>
    </location>
</feature>
<evidence type="ECO:0000256" key="1">
    <source>
        <dbReference type="SAM" id="SignalP"/>
    </source>
</evidence>
<dbReference type="InterPro" id="IPR035070">
    <property type="entry name" value="Streptogrisin_prodomain"/>
</dbReference>
<evidence type="ECO:0000313" key="3">
    <source>
        <dbReference type="Proteomes" id="UP001152755"/>
    </source>
</evidence>